<dbReference type="InterPro" id="IPR036291">
    <property type="entry name" value="NAD(P)-bd_dom_sf"/>
</dbReference>
<dbReference type="InterPro" id="IPR051319">
    <property type="entry name" value="Oligoribo/pAp-PDE_c-di-AMP_PDE"/>
</dbReference>
<dbReference type="Gene3D" id="3.90.1640.10">
    <property type="entry name" value="inorganic pyrophosphatase (n-terminal core)"/>
    <property type="match status" value="1"/>
</dbReference>
<dbReference type="SUPFAM" id="SSF51735">
    <property type="entry name" value="NAD(P)-binding Rossmann-fold domains"/>
    <property type="match status" value="1"/>
</dbReference>
<dbReference type="Pfam" id="PF02254">
    <property type="entry name" value="TrkA_N"/>
    <property type="match status" value="1"/>
</dbReference>
<dbReference type="InterPro" id="IPR003156">
    <property type="entry name" value="DHHA1_dom"/>
</dbReference>
<dbReference type="Proteomes" id="UP000885936">
    <property type="component" value="Unassembled WGS sequence"/>
</dbReference>
<dbReference type="SUPFAM" id="SSF64182">
    <property type="entry name" value="DHH phosphoesterases"/>
    <property type="match status" value="1"/>
</dbReference>
<dbReference type="PANTHER" id="PTHR47618:SF1">
    <property type="entry name" value="BIFUNCTIONAL OLIGORIBONUCLEASE AND PAP PHOSPHATASE NRNA"/>
    <property type="match status" value="1"/>
</dbReference>
<feature type="domain" description="RCK N-terminal" evidence="1">
    <location>
        <begin position="37"/>
        <end position="155"/>
    </location>
</feature>
<dbReference type="Pfam" id="PF01368">
    <property type="entry name" value="DHH"/>
    <property type="match status" value="1"/>
</dbReference>
<comment type="caution">
    <text evidence="2">The sequence shown here is derived from an EMBL/GenBank/DDBJ whole genome shotgun (WGS) entry which is preliminary data.</text>
</comment>
<dbReference type="GO" id="GO:0006813">
    <property type="term" value="P:potassium ion transport"/>
    <property type="evidence" value="ECO:0007669"/>
    <property type="project" value="InterPro"/>
</dbReference>
<organism evidence="2">
    <name type="scientific">Candidatus Syntropharchaeum butanivorans</name>
    <dbReference type="NCBI Taxonomy" id="1839936"/>
    <lineage>
        <taxon>Archaea</taxon>
        <taxon>Methanobacteriati</taxon>
        <taxon>Methanobacteriota</taxon>
        <taxon>Stenosarchaea group</taxon>
        <taxon>Methanomicrobia</taxon>
        <taxon>Methanosarcinales</taxon>
        <taxon>ANME-2 cluster</taxon>
        <taxon>Candidatus Syntropharchaeum</taxon>
    </lineage>
</organism>
<proteinExistence type="predicted"/>
<gene>
    <name evidence="2" type="ORF">ENI32_08505</name>
</gene>
<sequence length="511" mass="55455">MCVVLLLEWTVHKGGFPILADKVNVLEPLQKIKDTGTQTYLILGCGSIGLATAKGLKEHEYNVLIVDINEKVVESLREQNMDAFLGDIGDPTFLSDILRSTQFNAVLVLGDDPVSNQRALGTIKEVSPETYVIVRAVDPIEQETLKEKGADTVILPAEVVAKTIIRMVEGVTLSKRTDKLLKLLGEMRNGKLGIILHDSPDPDAIASGLALKYIADSVGTKADILYQGQVGHQVNRAFVNLLDIEMKRIEEVNLDEYTGFALIDTAPGGNNALPEGIEPDIIIDHHPPVRTDLSSYYIDIRPGTGACSTILTKYIQQLGLPIEKELATALLHGIRTDTQGFKRNTSPADLTAAAFLYPLVDHTLLSQIETPPMSTETLDVLGEAIRNRMIKGSYLISNVGFIRDRDALVQAADYLLNLEGISTVIVFGLDEKKIHIVGRNKDVRVNIGAVLQEAFGDIGTAGGHSTAGAAQVPLGVFSGMKDKESLLKLVGDAVSTRFFSKIGIENDEKIT</sequence>
<dbReference type="InterPro" id="IPR003148">
    <property type="entry name" value="RCK_N"/>
</dbReference>
<evidence type="ECO:0000313" key="2">
    <source>
        <dbReference type="EMBL" id="HEC57888.1"/>
    </source>
</evidence>
<dbReference type="InterPro" id="IPR001667">
    <property type="entry name" value="DDH_dom"/>
</dbReference>
<dbReference type="PANTHER" id="PTHR47618">
    <property type="entry name" value="BIFUNCTIONAL OLIGORIBONUCLEASE AND PAP PHOSPHATASE NRNA"/>
    <property type="match status" value="1"/>
</dbReference>
<evidence type="ECO:0000259" key="1">
    <source>
        <dbReference type="PROSITE" id="PS51201"/>
    </source>
</evidence>
<dbReference type="InterPro" id="IPR038763">
    <property type="entry name" value="DHH_sf"/>
</dbReference>
<dbReference type="Pfam" id="PF02272">
    <property type="entry name" value="DHHA1"/>
    <property type="match status" value="1"/>
</dbReference>
<dbReference type="EMBL" id="DRIE01000136">
    <property type="protein sequence ID" value="HEC57888.1"/>
    <property type="molecule type" value="Genomic_DNA"/>
</dbReference>
<dbReference type="GO" id="GO:0003676">
    <property type="term" value="F:nucleic acid binding"/>
    <property type="evidence" value="ECO:0007669"/>
    <property type="project" value="InterPro"/>
</dbReference>
<dbReference type="AlphaFoldDB" id="A0A7J2S338"/>
<protein>
    <submittedName>
        <fullName evidence="2">Potassium transporter TrkA</fullName>
    </submittedName>
</protein>
<dbReference type="Gene3D" id="3.40.50.720">
    <property type="entry name" value="NAD(P)-binding Rossmann-like Domain"/>
    <property type="match status" value="1"/>
</dbReference>
<name>A0A7J2S338_9EURY</name>
<reference evidence="2" key="1">
    <citation type="journal article" date="2020" name="mSystems">
        <title>Genome- and Community-Level Interaction Insights into Carbon Utilization and Element Cycling Functions of Hydrothermarchaeota in Hydrothermal Sediment.</title>
        <authorList>
            <person name="Zhou Z."/>
            <person name="Liu Y."/>
            <person name="Xu W."/>
            <person name="Pan J."/>
            <person name="Luo Z.H."/>
            <person name="Li M."/>
        </authorList>
    </citation>
    <scope>NUCLEOTIDE SEQUENCE [LARGE SCALE GENOMIC DNA]</scope>
    <source>
        <strain evidence="2">HyVt-386</strain>
    </source>
</reference>
<accession>A0A7J2S338</accession>
<dbReference type="PROSITE" id="PS51201">
    <property type="entry name" value="RCK_N"/>
    <property type="match status" value="1"/>
</dbReference>